<dbReference type="Proteomes" id="UP001307849">
    <property type="component" value="Unassembled WGS sequence"/>
</dbReference>
<comment type="caution">
    <text evidence="1">The sequence shown here is derived from an EMBL/GenBank/DDBJ whole genome shotgun (WGS) entry which is preliminary data.</text>
</comment>
<sequence>MFGKPPGGVLDVLKDAAVWGHYPQQSAIVGIVFQIGDGHGGGGIAEQGILAGEVFSLENLDFEEIGEIRVARLETFEVRLFQRIQTGAGGFE</sequence>
<keyword evidence="2" id="KW-1185">Reference proteome</keyword>
<evidence type="ECO:0000313" key="2">
    <source>
        <dbReference type="Proteomes" id="UP001307849"/>
    </source>
</evidence>
<name>A0AAN8N8L4_9PEZI</name>
<reference evidence="1 2" key="1">
    <citation type="submission" date="2019-10" db="EMBL/GenBank/DDBJ databases">
        <authorList>
            <person name="Palmer J.M."/>
        </authorList>
    </citation>
    <scope>NUCLEOTIDE SEQUENCE [LARGE SCALE GENOMIC DNA]</scope>
    <source>
        <strain evidence="1 2">TWF506</strain>
    </source>
</reference>
<protein>
    <submittedName>
        <fullName evidence="1">Uncharacterized protein</fullName>
    </submittedName>
</protein>
<gene>
    <name evidence="1" type="ORF">TWF506_003253</name>
</gene>
<evidence type="ECO:0000313" key="1">
    <source>
        <dbReference type="EMBL" id="KAK6502675.1"/>
    </source>
</evidence>
<accession>A0AAN8N8L4</accession>
<organism evidence="1 2">
    <name type="scientific">Arthrobotrys conoides</name>
    <dbReference type="NCBI Taxonomy" id="74498"/>
    <lineage>
        <taxon>Eukaryota</taxon>
        <taxon>Fungi</taxon>
        <taxon>Dikarya</taxon>
        <taxon>Ascomycota</taxon>
        <taxon>Pezizomycotina</taxon>
        <taxon>Orbiliomycetes</taxon>
        <taxon>Orbiliales</taxon>
        <taxon>Orbiliaceae</taxon>
        <taxon>Arthrobotrys</taxon>
    </lineage>
</organism>
<proteinExistence type="predicted"/>
<dbReference type="EMBL" id="JAVHJM010000011">
    <property type="protein sequence ID" value="KAK6502675.1"/>
    <property type="molecule type" value="Genomic_DNA"/>
</dbReference>
<dbReference type="AlphaFoldDB" id="A0AAN8N8L4"/>